<evidence type="ECO:0000259" key="2">
    <source>
        <dbReference type="PROSITE" id="PS50206"/>
    </source>
</evidence>
<dbReference type="SMART" id="SM00450">
    <property type="entry name" value="RHOD"/>
    <property type="match status" value="1"/>
</dbReference>
<dbReference type="Gene3D" id="3.40.250.10">
    <property type="entry name" value="Rhodanese-like domain"/>
    <property type="match status" value="1"/>
</dbReference>
<sequence>MEMDQTFAQLERRTDVAWIDVRSEGEYAESHVPGAVSVPLFDNEERAEIGTLYKQVGPESARERGLEIASRKLPNLVRAIRERAGDRIPVIYCWRGGMRSQSVTTVLGLMGIPAVRLAGGYRAYRVHITEWLASMRADKLPPLLVIHGMTGVGKSMLLQLLKERGEPVLDLEGFAGHRGSVFGGIGLKPANQREFDGRLYDALQRQQNAPYLIIEAESKRIGHVNMPDFLYEAKLRGHNLLLFASLKTRVVRTLLQYRLDDEQAFVSAVEHALARIERRFSPAFRTFVSEAFLARDWHSLIAALLTDYYDPRYEHAMKSYTHPFYEVDGEDLEKAADEVVARAYSAFAVTDSGQREWIGGRTN</sequence>
<dbReference type="AlphaFoldDB" id="A0A1V4EW81"/>
<dbReference type="PROSITE" id="PS50206">
    <property type="entry name" value="RHODANESE_3"/>
    <property type="match status" value="1"/>
</dbReference>
<dbReference type="InterPro" id="IPR017582">
    <property type="entry name" value="SelU"/>
</dbReference>
<dbReference type="SUPFAM" id="SSF52821">
    <property type="entry name" value="Rhodanese/Cell cycle control phosphatase"/>
    <property type="match status" value="1"/>
</dbReference>
<dbReference type="PANTHER" id="PTHR30401:SF0">
    <property type="entry name" value="TRNA 2-SELENOURIDINE SYNTHASE"/>
    <property type="match status" value="1"/>
</dbReference>
<dbReference type="GO" id="GO:0043828">
    <property type="term" value="F:tRNA 2-selenouridine synthase activity"/>
    <property type="evidence" value="ECO:0007669"/>
    <property type="project" value="InterPro"/>
</dbReference>
<evidence type="ECO:0000313" key="3">
    <source>
        <dbReference type="EMBL" id="OPG17014.1"/>
    </source>
</evidence>
<keyword evidence="4" id="KW-1185">Reference proteome</keyword>
<dbReference type="InterPro" id="IPR027417">
    <property type="entry name" value="P-loop_NTPase"/>
</dbReference>
<dbReference type="PANTHER" id="PTHR30401">
    <property type="entry name" value="TRNA 2-SELENOURIDINE SYNTHASE"/>
    <property type="match status" value="1"/>
</dbReference>
<reference evidence="3 4" key="1">
    <citation type="submission" date="2017-02" db="EMBL/GenBank/DDBJ databases">
        <title>Draft genome of Acidibacillus ferrooxidans Huett2.</title>
        <authorList>
            <person name="Schopf S."/>
        </authorList>
    </citation>
    <scope>NUCLEOTIDE SEQUENCE [LARGE SCALE GENOMIC DNA]</scope>
    <source>
        <strain evidence="3 4">Huett2</strain>
    </source>
</reference>
<dbReference type="InterPro" id="IPR001763">
    <property type="entry name" value="Rhodanese-like_dom"/>
</dbReference>
<dbReference type="Pfam" id="PF26341">
    <property type="entry name" value="AAA_SelU"/>
    <property type="match status" value="1"/>
</dbReference>
<dbReference type="NCBIfam" id="NF008750">
    <property type="entry name" value="PRK11784.1-2"/>
    <property type="match status" value="1"/>
</dbReference>
<evidence type="ECO:0000313" key="4">
    <source>
        <dbReference type="Proteomes" id="UP000190229"/>
    </source>
</evidence>
<dbReference type="PROSITE" id="PS00380">
    <property type="entry name" value="RHODANESE_1"/>
    <property type="match status" value="1"/>
</dbReference>
<dbReference type="InterPro" id="IPR058840">
    <property type="entry name" value="AAA_SelU"/>
</dbReference>
<dbReference type="Proteomes" id="UP000190229">
    <property type="component" value="Unassembled WGS sequence"/>
</dbReference>
<dbReference type="InterPro" id="IPR036873">
    <property type="entry name" value="Rhodanese-like_dom_sf"/>
</dbReference>
<dbReference type="Pfam" id="PF00581">
    <property type="entry name" value="Rhodanese"/>
    <property type="match status" value="1"/>
</dbReference>
<dbReference type="GO" id="GO:0004792">
    <property type="term" value="F:thiosulfate-cyanide sulfurtransferase activity"/>
    <property type="evidence" value="ECO:0007669"/>
    <property type="project" value="InterPro"/>
</dbReference>
<evidence type="ECO:0000256" key="1">
    <source>
        <dbReference type="ARBA" id="ARBA00023266"/>
    </source>
</evidence>
<dbReference type="SUPFAM" id="SSF52540">
    <property type="entry name" value="P-loop containing nucleoside triphosphate hydrolases"/>
    <property type="match status" value="1"/>
</dbReference>
<dbReference type="EMBL" id="MWPS01000009">
    <property type="protein sequence ID" value="OPG17014.1"/>
    <property type="molecule type" value="Genomic_DNA"/>
</dbReference>
<feature type="domain" description="Rhodanese" evidence="2">
    <location>
        <begin position="12"/>
        <end position="129"/>
    </location>
</feature>
<dbReference type="InterPro" id="IPR001307">
    <property type="entry name" value="Thiosulphate_STrfase_CS"/>
</dbReference>
<name>A0A1V4EW81_9BACL</name>
<proteinExistence type="predicted"/>
<accession>A0A1V4EW81</accession>
<gene>
    <name evidence="3" type="ORF">B2M26_03690</name>
</gene>
<dbReference type="NCBIfam" id="TIGR03167">
    <property type="entry name" value="tRNA_sel_U_synt"/>
    <property type="match status" value="1"/>
</dbReference>
<dbReference type="GO" id="GO:0002098">
    <property type="term" value="P:tRNA wobble uridine modification"/>
    <property type="evidence" value="ECO:0007669"/>
    <property type="project" value="InterPro"/>
</dbReference>
<protein>
    <submittedName>
        <fullName evidence="3">tRNA 2-selenouridine(34) synthase MnmH</fullName>
    </submittedName>
</protein>
<keyword evidence="1" id="KW-0711">Selenium</keyword>
<comment type="caution">
    <text evidence="3">The sequence shown here is derived from an EMBL/GenBank/DDBJ whole genome shotgun (WGS) entry which is preliminary data.</text>
</comment>
<organism evidence="3 4">
    <name type="scientific">Ferroacidibacillus organovorans</name>
    <dbReference type="NCBI Taxonomy" id="1765683"/>
    <lineage>
        <taxon>Bacteria</taxon>
        <taxon>Bacillati</taxon>
        <taxon>Bacillota</taxon>
        <taxon>Bacilli</taxon>
        <taxon>Bacillales</taxon>
        <taxon>Alicyclobacillaceae</taxon>
        <taxon>Ferroacidibacillus</taxon>
    </lineage>
</organism>